<dbReference type="InterPro" id="IPR044641">
    <property type="entry name" value="Lsm7/SmG-like"/>
</dbReference>
<name>A0A1Y2HN94_9FUNG</name>
<comment type="subcellular location">
    <subcellularLocation>
        <location evidence="1 9">Nucleus</location>
    </subcellularLocation>
</comment>
<dbReference type="Gene3D" id="2.30.30.100">
    <property type="match status" value="1"/>
</dbReference>
<proteinExistence type="inferred from homology"/>
<dbReference type="Pfam" id="PF01423">
    <property type="entry name" value="LSM"/>
    <property type="match status" value="1"/>
</dbReference>
<dbReference type="CDD" id="cd01719">
    <property type="entry name" value="Sm_G"/>
    <property type="match status" value="1"/>
</dbReference>
<organism evidence="11 12">
    <name type="scientific">Catenaria anguillulae PL171</name>
    <dbReference type="NCBI Taxonomy" id="765915"/>
    <lineage>
        <taxon>Eukaryota</taxon>
        <taxon>Fungi</taxon>
        <taxon>Fungi incertae sedis</taxon>
        <taxon>Blastocladiomycota</taxon>
        <taxon>Blastocladiomycetes</taxon>
        <taxon>Blastocladiales</taxon>
        <taxon>Catenariaceae</taxon>
        <taxon>Catenaria</taxon>
    </lineage>
</organism>
<keyword evidence="6 9" id="KW-0508">mRNA splicing</keyword>
<sequence>MVKAPQPELKKYMDRQVVCELNAGRKVSGVLRGFDPFLNIVLDNAYEELAGGEKHPVGTIVLRGNAIVLIEALDRIY</sequence>
<evidence type="ECO:0000256" key="5">
    <source>
        <dbReference type="ARBA" id="ARBA00022884"/>
    </source>
</evidence>
<dbReference type="PROSITE" id="PS52002">
    <property type="entry name" value="SM"/>
    <property type="match status" value="1"/>
</dbReference>
<evidence type="ECO:0000256" key="4">
    <source>
        <dbReference type="ARBA" id="ARBA00022728"/>
    </source>
</evidence>
<protein>
    <recommendedName>
        <fullName evidence="9">Small nuclear ribonucleoprotein G</fullName>
        <shortName evidence="9">snRNP-G</shortName>
    </recommendedName>
</protein>
<reference evidence="11 12" key="1">
    <citation type="submission" date="2016-07" db="EMBL/GenBank/DDBJ databases">
        <title>Pervasive Adenine N6-methylation of Active Genes in Fungi.</title>
        <authorList>
            <consortium name="DOE Joint Genome Institute"/>
            <person name="Mondo S.J."/>
            <person name="Dannebaum R.O."/>
            <person name="Kuo R.C."/>
            <person name="Labutti K."/>
            <person name="Haridas S."/>
            <person name="Kuo A."/>
            <person name="Salamov A."/>
            <person name="Ahrendt S.R."/>
            <person name="Lipzen A."/>
            <person name="Sullivan W."/>
            <person name="Andreopoulos W.B."/>
            <person name="Clum A."/>
            <person name="Lindquist E."/>
            <person name="Daum C."/>
            <person name="Ramamoorthy G.K."/>
            <person name="Gryganskyi A."/>
            <person name="Culley D."/>
            <person name="Magnuson J.K."/>
            <person name="James T.Y."/>
            <person name="O'Malley M.A."/>
            <person name="Stajich J.E."/>
            <person name="Spatafora J.W."/>
            <person name="Visel A."/>
            <person name="Grigoriev I.V."/>
        </authorList>
    </citation>
    <scope>NUCLEOTIDE SEQUENCE [LARGE SCALE GENOMIC DNA]</scope>
    <source>
        <strain evidence="11 12">PL171</strain>
    </source>
</reference>
<accession>A0A1Y2HN94</accession>
<evidence type="ECO:0000256" key="9">
    <source>
        <dbReference type="RuleBase" id="RU365052"/>
    </source>
</evidence>
<keyword evidence="3 9" id="KW-0507">mRNA processing</keyword>
<gene>
    <name evidence="11" type="ORF">BCR44DRAFT_33921</name>
</gene>
<dbReference type="AlphaFoldDB" id="A0A1Y2HN94"/>
<dbReference type="GO" id="GO:0071004">
    <property type="term" value="C:U2-type prespliceosome"/>
    <property type="evidence" value="ECO:0007669"/>
    <property type="project" value="TreeGrafter"/>
</dbReference>
<dbReference type="GO" id="GO:0005687">
    <property type="term" value="C:U4 snRNP"/>
    <property type="evidence" value="ECO:0007669"/>
    <property type="project" value="TreeGrafter"/>
</dbReference>
<keyword evidence="7 9" id="KW-0539">Nucleus</keyword>
<evidence type="ECO:0000256" key="3">
    <source>
        <dbReference type="ARBA" id="ARBA00022664"/>
    </source>
</evidence>
<dbReference type="GO" id="GO:0097526">
    <property type="term" value="C:spliceosomal tri-snRNP complex"/>
    <property type="evidence" value="ECO:0007669"/>
    <property type="project" value="TreeGrafter"/>
</dbReference>
<dbReference type="GO" id="GO:0000387">
    <property type="term" value="P:spliceosomal snRNP assembly"/>
    <property type="evidence" value="ECO:0007669"/>
    <property type="project" value="UniProtKB-UniRule"/>
</dbReference>
<dbReference type="GO" id="GO:0005682">
    <property type="term" value="C:U5 snRNP"/>
    <property type="evidence" value="ECO:0007669"/>
    <property type="project" value="TreeGrafter"/>
</dbReference>
<keyword evidence="5 9" id="KW-0694">RNA-binding</keyword>
<dbReference type="GO" id="GO:0034719">
    <property type="term" value="C:SMN-Sm protein complex"/>
    <property type="evidence" value="ECO:0007669"/>
    <property type="project" value="TreeGrafter"/>
</dbReference>
<dbReference type="SUPFAM" id="SSF50182">
    <property type="entry name" value="Sm-like ribonucleoproteins"/>
    <property type="match status" value="1"/>
</dbReference>
<evidence type="ECO:0000259" key="10">
    <source>
        <dbReference type="PROSITE" id="PS52002"/>
    </source>
</evidence>
<keyword evidence="12" id="KW-1185">Reference proteome</keyword>
<dbReference type="PANTHER" id="PTHR10553">
    <property type="entry name" value="SMALL NUCLEAR RIBONUCLEOPROTEIN"/>
    <property type="match status" value="1"/>
</dbReference>
<evidence type="ECO:0000256" key="1">
    <source>
        <dbReference type="ARBA" id="ARBA00004123"/>
    </source>
</evidence>
<comment type="function">
    <text evidence="9">Plays a role in pre-mRNA splicing.</text>
</comment>
<comment type="similarity">
    <text evidence="2 9">Belongs to the snRNP Sm proteins family.</text>
</comment>
<keyword evidence="4 9" id="KW-0747">Spliceosome</keyword>
<comment type="caution">
    <text evidence="11">The sequence shown here is derived from an EMBL/GenBank/DDBJ whole genome shotgun (WGS) entry which is preliminary data.</text>
</comment>
<dbReference type="GO" id="GO:0005686">
    <property type="term" value="C:U2 snRNP"/>
    <property type="evidence" value="ECO:0007669"/>
    <property type="project" value="TreeGrafter"/>
</dbReference>
<dbReference type="GO" id="GO:0071011">
    <property type="term" value="C:precatalytic spliceosome"/>
    <property type="evidence" value="ECO:0007669"/>
    <property type="project" value="TreeGrafter"/>
</dbReference>
<dbReference type="Proteomes" id="UP000193411">
    <property type="component" value="Unassembled WGS sequence"/>
</dbReference>
<dbReference type="GO" id="GO:0005685">
    <property type="term" value="C:U1 snRNP"/>
    <property type="evidence" value="ECO:0007669"/>
    <property type="project" value="TreeGrafter"/>
</dbReference>
<dbReference type="GO" id="GO:0003723">
    <property type="term" value="F:RNA binding"/>
    <property type="evidence" value="ECO:0007669"/>
    <property type="project" value="UniProtKB-UniRule"/>
</dbReference>
<dbReference type="InterPro" id="IPR034098">
    <property type="entry name" value="Sm_G"/>
</dbReference>
<feature type="domain" description="Sm" evidence="10">
    <location>
        <begin position="4"/>
        <end position="76"/>
    </location>
</feature>
<dbReference type="EMBL" id="MCFL01000019">
    <property type="protein sequence ID" value="ORZ36066.1"/>
    <property type="molecule type" value="Genomic_DNA"/>
</dbReference>
<dbReference type="OrthoDB" id="2146at2759"/>
<dbReference type="PANTHER" id="PTHR10553:SF2">
    <property type="entry name" value="SMALL NUCLEAR RIBONUCLEOPROTEIN G"/>
    <property type="match status" value="1"/>
</dbReference>
<dbReference type="InterPro" id="IPR047575">
    <property type="entry name" value="Sm"/>
</dbReference>
<evidence type="ECO:0000256" key="6">
    <source>
        <dbReference type="ARBA" id="ARBA00023187"/>
    </source>
</evidence>
<dbReference type="InterPro" id="IPR010920">
    <property type="entry name" value="LSM_dom_sf"/>
</dbReference>
<evidence type="ECO:0000256" key="8">
    <source>
        <dbReference type="ARBA" id="ARBA00023274"/>
    </source>
</evidence>
<evidence type="ECO:0000313" key="12">
    <source>
        <dbReference type="Proteomes" id="UP000193411"/>
    </source>
</evidence>
<dbReference type="STRING" id="765915.A0A1Y2HN94"/>
<dbReference type="GO" id="GO:0071013">
    <property type="term" value="C:catalytic step 2 spliceosome"/>
    <property type="evidence" value="ECO:0007669"/>
    <property type="project" value="TreeGrafter"/>
</dbReference>
<dbReference type="FunFam" id="2.30.30.100:FF:000023">
    <property type="entry name" value="Small nuclear ribonucleoprotein G"/>
    <property type="match status" value="1"/>
</dbReference>
<dbReference type="InterPro" id="IPR001163">
    <property type="entry name" value="Sm_dom_euk/arc"/>
</dbReference>
<dbReference type="GO" id="GO:0005689">
    <property type="term" value="C:U12-type spliceosomal complex"/>
    <property type="evidence" value="ECO:0007669"/>
    <property type="project" value="TreeGrafter"/>
</dbReference>
<evidence type="ECO:0000256" key="2">
    <source>
        <dbReference type="ARBA" id="ARBA00006850"/>
    </source>
</evidence>
<evidence type="ECO:0000256" key="7">
    <source>
        <dbReference type="ARBA" id="ARBA00023242"/>
    </source>
</evidence>
<evidence type="ECO:0000313" key="11">
    <source>
        <dbReference type="EMBL" id="ORZ36066.1"/>
    </source>
</evidence>
<keyword evidence="8 9" id="KW-0687">Ribonucleoprotein</keyword>
<dbReference type="SMART" id="SM00651">
    <property type="entry name" value="Sm"/>
    <property type="match status" value="1"/>
</dbReference>